<sequence length="223" mass="24782">SSRLFAASLSVFDAAVSVRKEMFWCLICFSVSDRNCGSTVHHNCDTLVQACETSSDVNTDIQAVTANLEVLQEGGIITETGSVLSSHTDLVPEQQPQNEQFQSMQGEPFETEPTMHWVFLQTPQPNTGSMLKQGEEVEKESSSVKDNFSSVSASTGQISPNPDCCISNESPGNIQTQSQLTESLLCCIKYKTKDEVTVSQWKVNWLFCKIVAVFWKSFHSFRF</sequence>
<comment type="caution">
    <text evidence="1">The sequence shown here is derived from an EMBL/GenBank/DDBJ whole genome shotgun (WGS) entry which is preliminary data.</text>
</comment>
<evidence type="ECO:0000313" key="1">
    <source>
        <dbReference type="EMBL" id="MEQ2305203.1"/>
    </source>
</evidence>
<dbReference type="EMBL" id="JAHRIP010061657">
    <property type="protein sequence ID" value="MEQ2305203.1"/>
    <property type="molecule type" value="Genomic_DNA"/>
</dbReference>
<evidence type="ECO:0000313" key="2">
    <source>
        <dbReference type="Proteomes" id="UP001469553"/>
    </source>
</evidence>
<dbReference type="Proteomes" id="UP001469553">
    <property type="component" value="Unassembled WGS sequence"/>
</dbReference>
<organism evidence="1 2">
    <name type="scientific">Ameca splendens</name>
    <dbReference type="NCBI Taxonomy" id="208324"/>
    <lineage>
        <taxon>Eukaryota</taxon>
        <taxon>Metazoa</taxon>
        <taxon>Chordata</taxon>
        <taxon>Craniata</taxon>
        <taxon>Vertebrata</taxon>
        <taxon>Euteleostomi</taxon>
        <taxon>Actinopterygii</taxon>
        <taxon>Neopterygii</taxon>
        <taxon>Teleostei</taxon>
        <taxon>Neoteleostei</taxon>
        <taxon>Acanthomorphata</taxon>
        <taxon>Ovalentaria</taxon>
        <taxon>Atherinomorphae</taxon>
        <taxon>Cyprinodontiformes</taxon>
        <taxon>Goodeidae</taxon>
        <taxon>Ameca</taxon>
    </lineage>
</organism>
<protein>
    <submittedName>
        <fullName evidence="1">Uncharacterized protein</fullName>
    </submittedName>
</protein>
<accession>A0ABV0ZG46</accession>
<proteinExistence type="predicted"/>
<gene>
    <name evidence="1" type="ORF">AMECASPLE_035325</name>
</gene>
<feature type="non-terminal residue" evidence="1">
    <location>
        <position position="1"/>
    </location>
</feature>
<keyword evidence="2" id="KW-1185">Reference proteome</keyword>
<name>A0ABV0ZG46_9TELE</name>
<reference evidence="1 2" key="1">
    <citation type="submission" date="2021-06" db="EMBL/GenBank/DDBJ databases">
        <authorList>
            <person name="Palmer J.M."/>
        </authorList>
    </citation>
    <scope>NUCLEOTIDE SEQUENCE [LARGE SCALE GENOMIC DNA]</scope>
    <source>
        <strain evidence="1 2">AS_MEX2019</strain>
        <tissue evidence="1">Muscle</tissue>
    </source>
</reference>